<dbReference type="InterPro" id="IPR011032">
    <property type="entry name" value="GroES-like_sf"/>
</dbReference>
<dbReference type="Proteomes" id="UP001445335">
    <property type="component" value="Unassembled WGS sequence"/>
</dbReference>
<dbReference type="SUPFAM" id="SSF50129">
    <property type="entry name" value="GroES-like"/>
    <property type="match status" value="1"/>
</dbReference>
<dbReference type="Gene3D" id="3.90.180.10">
    <property type="entry name" value="Medium-chain alcohol dehydrogenases, catalytic domain"/>
    <property type="match status" value="2"/>
</dbReference>
<dbReference type="GO" id="GO:0016651">
    <property type="term" value="F:oxidoreductase activity, acting on NAD(P)H"/>
    <property type="evidence" value="ECO:0007669"/>
    <property type="project" value="TreeGrafter"/>
</dbReference>
<proteinExistence type="predicted"/>
<dbReference type="SUPFAM" id="SSF51735">
    <property type="entry name" value="NAD(P)-binding Rossmann-fold domains"/>
    <property type="match status" value="1"/>
</dbReference>
<keyword evidence="2" id="KW-0560">Oxidoreductase</keyword>
<name>A0AAW1SIE7_9CHLO</name>
<reference evidence="4 5" key="1">
    <citation type="journal article" date="2024" name="Nat. Commun.">
        <title>Phylogenomics reveals the evolutionary origins of lichenization in chlorophyte algae.</title>
        <authorList>
            <person name="Puginier C."/>
            <person name="Libourel C."/>
            <person name="Otte J."/>
            <person name="Skaloud P."/>
            <person name="Haon M."/>
            <person name="Grisel S."/>
            <person name="Petersen M."/>
            <person name="Berrin J.G."/>
            <person name="Delaux P.M."/>
            <person name="Dal Grande F."/>
            <person name="Keller J."/>
        </authorList>
    </citation>
    <scope>NUCLEOTIDE SEQUENCE [LARGE SCALE GENOMIC DNA]</scope>
    <source>
        <strain evidence="4 5">SAG 245.80</strain>
    </source>
</reference>
<dbReference type="AlphaFoldDB" id="A0AAW1SIE7"/>
<dbReference type="PANTHER" id="PTHR48106:SF2">
    <property type="entry name" value="ZN2+-BINDING DEHYDROGENASE"/>
    <property type="match status" value="1"/>
</dbReference>
<dbReference type="Gene3D" id="3.40.50.720">
    <property type="entry name" value="NAD(P)-binding Rossmann-like Domain"/>
    <property type="match status" value="2"/>
</dbReference>
<comment type="caution">
    <text evidence="4">The sequence shown here is derived from an EMBL/GenBank/DDBJ whole genome shotgun (WGS) entry which is preliminary data.</text>
</comment>
<feature type="domain" description="Enoyl reductase (ER)" evidence="3">
    <location>
        <begin position="15"/>
        <end position="298"/>
    </location>
</feature>
<dbReference type="Pfam" id="PF00107">
    <property type="entry name" value="ADH_zinc_N"/>
    <property type="match status" value="1"/>
</dbReference>
<keyword evidence="5" id="KW-1185">Reference proteome</keyword>
<evidence type="ECO:0000313" key="4">
    <source>
        <dbReference type="EMBL" id="KAK9845268.1"/>
    </source>
</evidence>
<dbReference type="InterPro" id="IPR013149">
    <property type="entry name" value="ADH-like_C"/>
</dbReference>
<dbReference type="EMBL" id="JALJOU010000003">
    <property type="protein sequence ID" value="KAK9845268.1"/>
    <property type="molecule type" value="Genomic_DNA"/>
</dbReference>
<dbReference type="InterPro" id="IPR036291">
    <property type="entry name" value="NAD(P)-bd_dom_sf"/>
</dbReference>
<evidence type="ECO:0000259" key="3">
    <source>
        <dbReference type="SMART" id="SM00829"/>
    </source>
</evidence>
<evidence type="ECO:0000313" key="5">
    <source>
        <dbReference type="Proteomes" id="UP001445335"/>
    </source>
</evidence>
<dbReference type="PANTHER" id="PTHR48106">
    <property type="entry name" value="QUINONE OXIDOREDUCTASE PIG3-RELATED"/>
    <property type="match status" value="1"/>
</dbReference>
<evidence type="ECO:0000256" key="1">
    <source>
        <dbReference type="ARBA" id="ARBA00022857"/>
    </source>
</evidence>
<accession>A0AAW1SIE7</accession>
<gene>
    <name evidence="4" type="ORF">WJX81_001668</name>
</gene>
<dbReference type="InterPro" id="IPR020843">
    <property type="entry name" value="ER"/>
</dbReference>
<organism evidence="4 5">
    <name type="scientific">Elliptochloris bilobata</name>
    <dbReference type="NCBI Taxonomy" id="381761"/>
    <lineage>
        <taxon>Eukaryota</taxon>
        <taxon>Viridiplantae</taxon>
        <taxon>Chlorophyta</taxon>
        <taxon>core chlorophytes</taxon>
        <taxon>Trebouxiophyceae</taxon>
        <taxon>Trebouxiophyceae incertae sedis</taxon>
        <taxon>Elliptochloris clade</taxon>
        <taxon>Elliptochloris</taxon>
    </lineage>
</organism>
<dbReference type="GO" id="GO:0070402">
    <property type="term" value="F:NADPH binding"/>
    <property type="evidence" value="ECO:0007669"/>
    <property type="project" value="TreeGrafter"/>
</dbReference>
<evidence type="ECO:0000256" key="2">
    <source>
        <dbReference type="ARBA" id="ARBA00023002"/>
    </source>
</evidence>
<dbReference type="InterPro" id="IPR013154">
    <property type="entry name" value="ADH-like_N"/>
</dbReference>
<protein>
    <recommendedName>
        <fullName evidence="3">Enoyl reductase (ER) domain-containing protein</fullName>
    </recommendedName>
</protein>
<keyword evidence="1" id="KW-0521">NADP</keyword>
<dbReference type="SMART" id="SM00829">
    <property type="entry name" value="PKS_ER"/>
    <property type="match status" value="1"/>
</dbReference>
<dbReference type="Pfam" id="PF08240">
    <property type="entry name" value="ADH_N"/>
    <property type="match status" value="1"/>
</dbReference>
<dbReference type="CDD" id="cd05282">
    <property type="entry name" value="ETR_like"/>
    <property type="match status" value="1"/>
</dbReference>
<sequence>MKQTAAAVLDASRKGRQGAITILRDHPVKEPKEDEVLVKVLLRPIHPVDIKTLSLTYPGFDSRYLPAVVGSEGVGKVARNGVRASKFAEGMRVVAVPWPTGTANGGTWQQYVSVPEANLVAVPDAVPDEAAAQFFLNPATAYGFLEVLQVQELLDVGADAVICTEDEDVVSRVQDITGGELAYGAVDPVAGAMTRTLAAATRAGGTVYVYGSLGGAESTVALMDLVYRGVTLKGFWLFPWLKSLSNEQRAEVLQQLMRLVAEGVVAPHSGKRFPLEQAGEAVQASQAPGRASEGKFFLEG</sequence>